<protein>
    <submittedName>
        <fullName evidence="1">Uncharacterized protein</fullName>
    </submittedName>
</protein>
<evidence type="ECO:0000313" key="2">
    <source>
        <dbReference type="Proteomes" id="UP000517916"/>
    </source>
</evidence>
<dbReference type="EMBL" id="JACJID010000006">
    <property type="protein sequence ID" value="MBA8930205.1"/>
    <property type="molecule type" value="Genomic_DNA"/>
</dbReference>
<dbReference type="RefSeq" id="WP_182839747.1">
    <property type="nucleotide sequence ID" value="NZ_BAAABQ010000034.1"/>
</dbReference>
<reference evidence="1 2" key="1">
    <citation type="submission" date="2020-08" db="EMBL/GenBank/DDBJ databases">
        <title>Genomic Encyclopedia of Archaeal and Bacterial Type Strains, Phase II (KMG-II): from individual species to whole genera.</title>
        <authorList>
            <person name="Goeker M."/>
        </authorList>
    </citation>
    <scope>NUCLEOTIDE SEQUENCE [LARGE SCALE GENOMIC DNA]</scope>
    <source>
        <strain evidence="1 2">DSM 43850</strain>
    </source>
</reference>
<gene>
    <name evidence="1" type="ORF">BC739_007438</name>
</gene>
<name>A0ABR6BTF3_9PSEU</name>
<accession>A0ABR6BTF3</accession>
<keyword evidence="2" id="KW-1185">Reference proteome</keyword>
<dbReference type="Proteomes" id="UP000517916">
    <property type="component" value="Unassembled WGS sequence"/>
</dbReference>
<evidence type="ECO:0000313" key="1">
    <source>
        <dbReference type="EMBL" id="MBA8930205.1"/>
    </source>
</evidence>
<sequence length="489" mass="53050">MTVEGPAWTASGLRTGAGKYPMAVEQHVMALAARLVPGVTTVTPHARYYALHTLAAAEAEERELDRRQAQDLLRRMEVALAAVSFVHHDGKDTSLGRAHGTDALAGRLRSRTLSMPEAAVAGKGGYVQASWGFSGAYFGSELILGLLNEKRGPGPACDVQVLRSGMGELVDIARRDEIVLSDLADYGHLCMCSAAGAPDGRWLARLLAGSDSRTPDREQTQARKDTIQLIARIIDTHPVAHLTRDVGDVLAFGDFLVQDEETTRNPVAAVWRGLVLRNHTVGAWRRLWAWLVDEVAGLTHISDVASAFADRLPPGPLSSFLDSLPGNTLPSGQPADAERQLWNGYNAPDRDLAILAVGARRVDELTGDSLDVFAGRRDQELTPAWFAALLADARSMPARDFAVRLTKILIARSERVALAKARRRADGTLWFPARLRVLEDGWLYRVGEEGRGDVNMRLDRLGNVLAGAGVLAWEDGVCTVTTLGRELLA</sequence>
<comment type="caution">
    <text evidence="1">The sequence shown here is derived from an EMBL/GenBank/DDBJ whole genome shotgun (WGS) entry which is preliminary data.</text>
</comment>
<organism evidence="1 2">
    <name type="scientific">Kutzneria viridogrisea</name>
    <dbReference type="NCBI Taxonomy" id="47990"/>
    <lineage>
        <taxon>Bacteria</taxon>
        <taxon>Bacillati</taxon>
        <taxon>Actinomycetota</taxon>
        <taxon>Actinomycetes</taxon>
        <taxon>Pseudonocardiales</taxon>
        <taxon>Pseudonocardiaceae</taxon>
        <taxon>Kutzneria</taxon>
    </lineage>
</organism>
<proteinExistence type="predicted"/>